<evidence type="ECO:0000256" key="4">
    <source>
        <dbReference type="ARBA" id="ARBA00022989"/>
    </source>
</evidence>
<name>I1MWJ8_SOYBN</name>
<dbReference type="HOGENOM" id="CLU_186368_0_0_1"/>
<feature type="region of interest" description="Disordered" evidence="7">
    <location>
        <begin position="78"/>
        <end position="101"/>
    </location>
</feature>
<dbReference type="GeneID" id="100820288"/>
<evidence type="ECO:0000256" key="6">
    <source>
        <dbReference type="ARBA" id="ARBA00029467"/>
    </source>
</evidence>
<keyword evidence="5" id="KW-0472">Membrane</keyword>
<accession>I1MWJ8</accession>
<evidence type="ECO:0000256" key="5">
    <source>
        <dbReference type="ARBA" id="ARBA00023136"/>
    </source>
</evidence>
<dbReference type="InterPro" id="IPR009606">
    <property type="entry name" value="DEAL/Modifying_wall_lignin1/2"/>
</dbReference>
<keyword evidence="2" id="KW-0812">Transmembrane</keyword>
<dbReference type="PaxDb" id="3847-GLYMA17G29750.1"/>
<dbReference type="InterPro" id="IPR052222">
    <property type="entry name" value="DESIGUAL"/>
</dbReference>
<proteinExistence type="inferred from homology"/>
<dbReference type="RefSeq" id="XP_003549225.1">
    <property type="nucleotide sequence ID" value="XM_003549177.5"/>
</dbReference>
<comment type="similarity">
    <text evidence="6">Belongs to the DESIGUAL family.</text>
</comment>
<evidence type="ECO:0000313" key="8">
    <source>
        <dbReference type="EMBL" id="KRH05017.1"/>
    </source>
</evidence>
<dbReference type="OrthoDB" id="1931917at2759"/>
<dbReference type="OMA" id="HNPDTEC"/>
<sequence>MVSSLRFTAGLAAAMLLWPTITEHIHLTRNVHQNLSYECPTAKTGLLGGGAFLSLDSSLLWLIALMLADNAREDFFGEEEEDGDKGEFGAASSDSGLKGSA</sequence>
<dbReference type="KEGG" id="gmx:100820288"/>
<keyword evidence="4" id="KW-1133">Transmembrane helix</keyword>
<evidence type="ECO:0000256" key="3">
    <source>
        <dbReference type="ARBA" id="ARBA00022729"/>
    </source>
</evidence>
<reference evidence="8" key="3">
    <citation type="submission" date="2018-07" db="EMBL/GenBank/DDBJ databases">
        <title>WGS assembly of Glycine max.</title>
        <authorList>
            <person name="Schmutz J."/>
            <person name="Cannon S."/>
            <person name="Schlueter J."/>
            <person name="Ma J."/>
            <person name="Mitros T."/>
            <person name="Nelson W."/>
            <person name="Hyten D."/>
            <person name="Song Q."/>
            <person name="Thelen J."/>
            <person name="Cheng J."/>
            <person name="Xu D."/>
            <person name="Hellsten U."/>
            <person name="May G."/>
            <person name="Yu Y."/>
            <person name="Sakurai T."/>
            <person name="Umezawa T."/>
            <person name="Bhattacharyya M."/>
            <person name="Sandhu D."/>
            <person name="Valliyodan B."/>
            <person name="Lindquist E."/>
            <person name="Peto M."/>
            <person name="Grant D."/>
            <person name="Shu S."/>
            <person name="Goodstein D."/>
            <person name="Barry K."/>
            <person name="Futrell-Griggs M."/>
            <person name="Abernathy B."/>
            <person name="Du J."/>
            <person name="Tian Z."/>
            <person name="Zhu L."/>
            <person name="Gill N."/>
            <person name="Joshi T."/>
            <person name="Libault M."/>
            <person name="Sethuraman A."/>
            <person name="Zhang X."/>
            <person name="Shinozaki K."/>
            <person name="Nguyen H."/>
            <person name="Wing R."/>
            <person name="Cregan P."/>
            <person name="Specht J."/>
            <person name="Grimwood J."/>
            <person name="Rokhsar D."/>
            <person name="Stacey G."/>
            <person name="Shoemaker R."/>
            <person name="Jackson S."/>
        </authorList>
    </citation>
    <scope>NUCLEOTIDE SEQUENCE</scope>
    <source>
        <tissue evidence="8">Callus</tissue>
    </source>
</reference>
<keyword evidence="3" id="KW-0732">Signal</keyword>
<dbReference type="PANTHER" id="PTHR31769">
    <property type="entry name" value="OS07G0462200 PROTEIN-RELATED"/>
    <property type="match status" value="1"/>
</dbReference>
<evidence type="ECO:0000313" key="10">
    <source>
        <dbReference type="Proteomes" id="UP000008827"/>
    </source>
</evidence>
<evidence type="ECO:0000313" key="9">
    <source>
        <dbReference type="EnsemblPlants" id="KRH05017"/>
    </source>
</evidence>
<reference evidence="8 9" key="1">
    <citation type="journal article" date="2010" name="Nature">
        <title>Genome sequence of the palaeopolyploid soybean.</title>
        <authorList>
            <person name="Schmutz J."/>
            <person name="Cannon S.B."/>
            <person name="Schlueter J."/>
            <person name="Ma J."/>
            <person name="Mitros T."/>
            <person name="Nelson W."/>
            <person name="Hyten D.L."/>
            <person name="Song Q."/>
            <person name="Thelen J.J."/>
            <person name="Cheng J."/>
            <person name="Xu D."/>
            <person name="Hellsten U."/>
            <person name="May G.D."/>
            <person name="Yu Y."/>
            <person name="Sakurai T."/>
            <person name="Umezawa T."/>
            <person name="Bhattacharyya M.K."/>
            <person name="Sandhu D."/>
            <person name="Valliyodan B."/>
            <person name="Lindquist E."/>
            <person name="Peto M."/>
            <person name="Grant D."/>
            <person name="Shu S."/>
            <person name="Goodstein D."/>
            <person name="Barry K."/>
            <person name="Futrell-Griggs M."/>
            <person name="Abernathy B."/>
            <person name="Du J."/>
            <person name="Tian Z."/>
            <person name="Zhu L."/>
            <person name="Gill N."/>
            <person name="Joshi T."/>
            <person name="Libault M."/>
            <person name="Sethuraman A."/>
            <person name="Zhang X.-C."/>
            <person name="Shinozaki K."/>
            <person name="Nguyen H.T."/>
            <person name="Wing R.A."/>
            <person name="Cregan P."/>
            <person name="Specht J."/>
            <person name="Grimwood J."/>
            <person name="Rokhsar D."/>
            <person name="Stacey G."/>
            <person name="Shoemaker R.C."/>
            <person name="Jackson S.A."/>
        </authorList>
    </citation>
    <scope>NUCLEOTIDE SEQUENCE [LARGE SCALE GENOMIC DNA]</scope>
    <source>
        <strain evidence="9">cv. Williams 82</strain>
        <tissue evidence="8">Callus</tissue>
    </source>
</reference>
<evidence type="ECO:0000256" key="7">
    <source>
        <dbReference type="SAM" id="MobiDB-lite"/>
    </source>
</evidence>
<organism evidence="8">
    <name type="scientific">Glycine max</name>
    <name type="common">Soybean</name>
    <name type="synonym">Glycine hispida</name>
    <dbReference type="NCBI Taxonomy" id="3847"/>
    <lineage>
        <taxon>Eukaryota</taxon>
        <taxon>Viridiplantae</taxon>
        <taxon>Streptophyta</taxon>
        <taxon>Embryophyta</taxon>
        <taxon>Tracheophyta</taxon>
        <taxon>Spermatophyta</taxon>
        <taxon>Magnoliopsida</taxon>
        <taxon>eudicotyledons</taxon>
        <taxon>Gunneridae</taxon>
        <taxon>Pentapetalae</taxon>
        <taxon>rosids</taxon>
        <taxon>fabids</taxon>
        <taxon>Fabales</taxon>
        <taxon>Fabaceae</taxon>
        <taxon>Papilionoideae</taxon>
        <taxon>50 kb inversion clade</taxon>
        <taxon>NPAAA clade</taxon>
        <taxon>indigoferoid/millettioid clade</taxon>
        <taxon>Phaseoleae</taxon>
        <taxon>Glycine</taxon>
        <taxon>Glycine subgen. Soja</taxon>
    </lineage>
</organism>
<dbReference type="Proteomes" id="UP000008827">
    <property type="component" value="Chromosome 17"/>
</dbReference>
<dbReference type="Pfam" id="PF06749">
    <property type="entry name" value="DUF1218"/>
    <property type="match status" value="1"/>
</dbReference>
<gene>
    <name evidence="9" type="primary">LOC100820288</name>
    <name evidence="8" type="ORF">GLYMA_17G202400</name>
</gene>
<comment type="subcellular location">
    <subcellularLocation>
        <location evidence="1">Endomembrane system</location>
        <topology evidence="1">Multi-pass membrane protein</topology>
    </subcellularLocation>
</comment>
<dbReference type="EMBL" id="CM000850">
    <property type="protein sequence ID" value="KRH05017.1"/>
    <property type="molecule type" value="Genomic_DNA"/>
</dbReference>
<dbReference type="AlphaFoldDB" id="I1MWJ8"/>
<evidence type="ECO:0000256" key="1">
    <source>
        <dbReference type="ARBA" id="ARBA00004127"/>
    </source>
</evidence>
<reference evidence="9" key="2">
    <citation type="submission" date="2018-02" db="UniProtKB">
        <authorList>
            <consortium name="EnsemblPlants"/>
        </authorList>
    </citation>
    <scope>IDENTIFICATION</scope>
    <source>
        <strain evidence="9">Williams 82</strain>
    </source>
</reference>
<evidence type="ECO:0000256" key="2">
    <source>
        <dbReference type="ARBA" id="ARBA00022692"/>
    </source>
</evidence>
<protein>
    <submittedName>
        <fullName evidence="8 9">Uncharacterized protein</fullName>
    </submittedName>
</protein>
<dbReference type="GO" id="GO:0012505">
    <property type="term" value="C:endomembrane system"/>
    <property type="evidence" value="ECO:0007669"/>
    <property type="project" value="UniProtKB-SubCell"/>
</dbReference>
<dbReference type="Gramene" id="KRH05017">
    <property type="protein sequence ID" value="KRH05017"/>
    <property type="gene ID" value="GLYMA_17G202400"/>
</dbReference>
<dbReference type="EnsemblPlants" id="KRH05017">
    <property type="protein sequence ID" value="KRH05017"/>
    <property type="gene ID" value="GLYMA_17G202400"/>
</dbReference>
<dbReference type="eggNOG" id="ENOG502QVU8">
    <property type="taxonomic scope" value="Eukaryota"/>
</dbReference>
<keyword evidence="10" id="KW-1185">Reference proteome</keyword>